<evidence type="ECO:0000313" key="1">
    <source>
        <dbReference type="EMBL" id="PWJ89363.1"/>
    </source>
</evidence>
<dbReference type="AlphaFoldDB" id="A0A8E2W9G7"/>
<name>A0A8E2W9G7_RHILI</name>
<accession>A0A8E2W9G7</accession>
<proteinExistence type="predicted"/>
<protein>
    <submittedName>
        <fullName evidence="1">Uncharacterized protein</fullName>
    </submittedName>
</protein>
<gene>
    <name evidence="1" type="ORF">C8D77_1075</name>
</gene>
<reference evidence="1 2" key="1">
    <citation type="submission" date="2018-05" db="EMBL/GenBank/DDBJ databases">
        <title>Genomic Encyclopedia of Type Strains, Phase IV (KMG-IV): sequencing the most valuable type-strain genomes for metagenomic binning, comparative biology and taxonomic classification.</title>
        <authorList>
            <person name="Goeker M."/>
        </authorList>
    </citation>
    <scope>NUCLEOTIDE SEQUENCE [LARGE SCALE GENOMIC DNA]</scope>
    <source>
        <strain evidence="1 2">DSM 2626</strain>
    </source>
</reference>
<dbReference type="EMBL" id="QGGH01000007">
    <property type="protein sequence ID" value="PWJ89363.1"/>
    <property type="molecule type" value="Genomic_DNA"/>
</dbReference>
<sequence>MIPNLRTALAKSGDRFSEKVMLRQEGMNRFSLEMMLGQEIRQ</sequence>
<organism evidence="1 2">
    <name type="scientific">Rhizobium loti</name>
    <name type="common">Mesorhizobium loti</name>
    <dbReference type="NCBI Taxonomy" id="381"/>
    <lineage>
        <taxon>Bacteria</taxon>
        <taxon>Pseudomonadati</taxon>
        <taxon>Pseudomonadota</taxon>
        <taxon>Alphaproteobacteria</taxon>
        <taxon>Hyphomicrobiales</taxon>
        <taxon>Phyllobacteriaceae</taxon>
        <taxon>Mesorhizobium</taxon>
    </lineage>
</organism>
<dbReference type="Proteomes" id="UP000245631">
    <property type="component" value="Unassembled WGS sequence"/>
</dbReference>
<comment type="caution">
    <text evidence="1">The sequence shown here is derived from an EMBL/GenBank/DDBJ whole genome shotgun (WGS) entry which is preliminary data.</text>
</comment>
<evidence type="ECO:0000313" key="2">
    <source>
        <dbReference type="Proteomes" id="UP000245631"/>
    </source>
</evidence>